<dbReference type="AlphaFoldDB" id="A0A2U1PYY2"/>
<dbReference type="Proteomes" id="UP000245207">
    <property type="component" value="Unassembled WGS sequence"/>
</dbReference>
<comment type="caution">
    <text evidence="2">The sequence shown here is derived from an EMBL/GenBank/DDBJ whole genome shotgun (WGS) entry which is preliminary data.</text>
</comment>
<accession>A0A2U1PYY2</accession>
<sequence>MTVPSLNDDIEDKIVWRTNCGKEAEFSIKVVNFDLNRLNPCVEWWKLVWYSQCIPKHTFILWLANRQSTQDRLMKWGIHGANRCCLCYNNSVDLPHLFFQCPFLRKCGDIIQRLVNDGNGNNISSVVRRLFLAASVYNIWNERNRRSFRDDSRNSNEVFKNIVDIVRNRLIGLTVRESGAIRSMESKWGISCKRTKTGV</sequence>
<dbReference type="STRING" id="35608.A0A2U1PYY2"/>
<gene>
    <name evidence="2" type="ORF">CTI12_AA096020</name>
</gene>
<organism evidence="2 3">
    <name type="scientific">Artemisia annua</name>
    <name type="common">Sweet wormwood</name>
    <dbReference type="NCBI Taxonomy" id="35608"/>
    <lineage>
        <taxon>Eukaryota</taxon>
        <taxon>Viridiplantae</taxon>
        <taxon>Streptophyta</taxon>
        <taxon>Embryophyta</taxon>
        <taxon>Tracheophyta</taxon>
        <taxon>Spermatophyta</taxon>
        <taxon>Magnoliopsida</taxon>
        <taxon>eudicotyledons</taxon>
        <taxon>Gunneridae</taxon>
        <taxon>Pentapetalae</taxon>
        <taxon>asterids</taxon>
        <taxon>campanulids</taxon>
        <taxon>Asterales</taxon>
        <taxon>Asteraceae</taxon>
        <taxon>Asteroideae</taxon>
        <taxon>Anthemideae</taxon>
        <taxon>Artemisiinae</taxon>
        <taxon>Artemisia</taxon>
    </lineage>
</organism>
<keyword evidence="2" id="KW-0808">Transferase</keyword>
<evidence type="ECO:0000313" key="2">
    <source>
        <dbReference type="EMBL" id="PWA90893.1"/>
    </source>
</evidence>
<name>A0A2U1PYY2_ARTAN</name>
<dbReference type="GO" id="GO:0003964">
    <property type="term" value="F:RNA-directed DNA polymerase activity"/>
    <property type="evidence" value="ECO:0007669"/>
    <property type="project" value="UniProtKB-KW"/>
</dbReference>
<dbReference type="PANTHER" id="PTHR33116:SF84">
    <property type="entry name" value="RNA-DIRECTED DNA POLYMERASE"/>
    <property type="match status" value="1"/>
</dbReference>
<dbReference type="PANTHER" id="PTHR33116">
    <property type="entry name" value="REVERSE TRANSCRIPTASE ZINC-BINDING DOMAIN-CONTAINING PROTEIN-RELATED-RELATED"/>
    <property type="match status" value="1"/>
</dbReference>
<dbReference type="OrthoDB" id="1748554at2759"/>
<dbReference type="EMBL" id="PKPP01000591">
    <property type="protein sequence ID" value="PWA90893.1"/>
    <property type="molecule type" value="Genomic_DNA"/>
</dbReference>
<keyword evidence="2" id="KW-0695">RNA-directed DNA polymerase</keyword>
<keyword evidence="3" id="KW-1185">Reference proteome</keyword>
<keyword evidence="2" id="KW-0548">Nucleotidyltransferase</keyword>
<feature type="domain" description="Reverse transcriptase zinc-binding" evidence="1">
    <location>
        <begin position="26"/>
        <end position="106"/>
    </location>
</feature>
<evidence type="ECO:0000259" key="1">
    <source>
        <dbReference type="Pfam" id="PF13966"/>
    </source>
</evidence>
<dbReference type="Pfam" id="PF13966">
    <property type="entry name" value="zf-RVT"/>
    <property type="match status" value="1"/>
</dbReference>
<reference evidence="2 3" key="1">
    <citation type="journal article" date="2018" name="Mol. Plant">
        <title>The genome of Artemisia annua provides insight into the evolution of Asteraceae family and artemisinin biosynthesis.</title>
        <authorList>
            <person name="Shen Q."/>
            <person name="Zhang L."/>
            <person name="Liao Z."/>
            <person name="Wang S."/>
            <person name="Yan T."/>
            <person name="Shi P."/>
            <person name="Liu M."/>
            <person name="Fu X."/>
            <person name="Pan Q."/>
            <person name="Wang Y."/>
            <person name="Lv Z."/>
            <person name="Lu X."/>
            <person name="Zhang F."/>
            <person name="Jiang W."/>
            <person name="Ma Y."/>
            <person name="Chen M."/>
            <person name="Hao X."/>
            <person name="Li L."/>
            <person name="Tang Y."/>
            <person name="Lv G."/>
            <person name="Zhou Y."/>
            <person name="Sun X."/>
            <person name="Brodelius P.E."/>
            <person name="Rose J.K.C."/>
            <person name="Tang K."/>
        </authorList>
    </citation>
    <scope>NUCLEOTIDE SEQUENCE [LARGE SCALE GENOMIC DNA]</scope>
    <source>
        <strain evidence="3">cv. Huhao1</strain>
        <tissue evidence="2">Leaf</tissue>
    </source>
</reference>
<protein>
    <submittedName>
        <fullName evidence="2">RNA-directed DNA polymerase, eukaryota, Reverse transcriptase zinc-binding domain protein</fullName>
    </submittedName>
</protein>
<proteinExistence type="predicted"/>
<dbReference type="InterPro" id="IPR026960">
    <property type="entry name" value="RVT-Znf"/>
</dbReference>
<evidence type="ECO:0000313" key="3">
    <source>
        <dbReference type="Proteomes" id="UP000245207"/>
    </source>
</evidence>